<gene>
    <name evidence="5" type="ORF">DFO77_13629</name>
</gene>
<evidence type="ECO:0000256" key="1">
    <source>
        <dbReference type="ARBA" id="ARBA00022603"/>
    </source>
</evidence>
<keyword evidence="1 5" id="KW-0489">Methyltransferase</keyword>
<organism evidence="5 6">
    <name type="scientific">Marinilabilia salmonicolor</name>
    <dbReference type="NCBI Taxonomy" id="989"/>
    <lineage>
        <taxon>Bacteria</taxon>
        <taxon>Pseudomonadati</taxon>
        <taxon>Bacteroidota</taxon>
        <taxon>Bacteroidia</taxon>
        <taxon>Marinilabiliales</taxon>
        <taxon>Marinilabiliaceae</taxon>
        <taxon>Marinilabilia</taxon>
    </lineage>
</organism>
<comment type="caution">
    <text evidence="5">The sequence shown here is derived from an EMBL/GenBank/DDBJ whole genome shotgun (WGS) entry which is preliminary data.</text>
</comment>
<evidence type="ECO:0000259" key="4">
    <source>
        <dbReference type="Pfam" id="PF01555"/>
    </source>
</evidence>
<feature type="domain" description="DNA methylase N-4/N-6" evidence="4">
    <location>
        <begin position="1"/>
        <end position="225"/>
    </location>
</feature>
<evidence type="ECO:0000256" key="2">
    <source>
        <dbReference type="ARBA" id="ARBA00022679"/>
    </source>
</evidence>
<dbReference type="EC" id="2.1.1.-" evidence="3"/>
<dbReference type="InterPro" id="IPR001091">
    <property type="entry name" value="RM_Methyltransferase"/>
</dbReference>
<dbReference type="PRINTS" id="PR00508">
    <property type="entry name" value="S21N4MTFRASE"/>
</dbReference>
<evidence type="ECO:0000313" key="5">
    <source>
        <dbReference type="EMBL" id="RCW28792.1"/>
    </source>
</evidence>
<dbReference type="InterPro" id="IPR029063">
    <property type="entry name" value="SAM-dependent_MTases_sf"/>
</dbReference>
<keyword evidence="2 5" id="KW-0808">Transferase</keyword>
<evidence type="ECO:0000256" key="3">
    <source>
        <dbReference type="RuleBase" id="RU362026"/>
    </source>
</evidence>
<evidence type="ECO:0000313" key="6">
    <source>
        <dbReference type="Proteomes" id="UP000252733"/>
    </source>
</evidence>
<dbReference type="AlphaFoldDB" id="A0A368UJH5"/>
<comment type="similarity">
    <text evidence="3">Belongs to the N(4)/N(6)-methyltransferase family.</text>
</comment>
<keyword evidence="6" id="KW-1185">Reference proteome</keyword>
<protein>
    <recommendedName>
        <fullName evidence="3">Methyltransferase</fullName>
        <ecNumber evidence="3">2.1.1.-</ecNumber>
    </recommendedName>
</protein>
<reference evidence="5 6" key="1">
    <citation type="submission" date="2018-07" db="EMBL/GenBank/DDBJ databases">
        <title>Freshwater and sediment microbial communities from various areas in North America, analyzing microbe dynamics in response to fracking.</title>
        <authorList>
            <person name="Lamendella R."/>
        </authorList>
    </citation>
    <scope>NUCLEOTIDE SEQUENCE [LARGE SCALE GENOMIC DNA]</scope>
    <source>
        <strain evidence="5 6">160A</strain>
    </source>
</reference>
<proteinExistence type="inferred from homology"/>
<dbReference type="Pfam" id="PF01555">
    <property type="entry name" value="N6_N4_Mtase"/>
    <property type="match status" value="1"/>
</dbReference>
<sequence>MCDEIFKSENFVGSVIWQHSIQGKGYEGKFSLHHNYILCYKKSDAFELGQLERTEEHNVNYKNPDNDPNGRWRAGDIRNALYRKNLIYDIETPSGGIIKPPTNGWRFSKETMFEKMKIGQVSFSEDESRLIYKIYLKDQEGRVPETVWFGKEVGTTRDANNELKALFGEKLFDTPKPEKLLKRILHIASKENDIVLDFFMGSATTQAVSLKMKRRFIGIEQMDYINSVSVERLKKVIGKTEKQDGELLESIDFDNGGISREVNWHGGGSFIYCELAKQNQTYADQILEADSNEKMIAVWQQMKEKAFLSYQFDKQKFDERIEAFKTLSLDDQKKFLLEVLDKNQLYVNFSEMADETYGISEADKKINKQFYKIL</sequence>
<name>A0A368UJH5_9BACT</name>
<dbReference type="SUPFAM" id="SSF53335">
    <property type="entry name" value="S-adenosyl-L-methionine-dependent methyltransferases"/>
    <property type="match status" value="1"/>
</dbReference>
<accession>A0A368UJH5</accession>
<dbReference type="EMBL" id="QPIZ01000036">
    <property type="protein sequence ID" value="RCW28792.1"/>
    <property type="molecule type" value="Genomic_DNA"/>
</dbReference>
<dbReference type="GO" id="GO:0008170">
    <property type="term" value="F:N-methyltransferase activity"/>
    <property type="evidence" value="ECO:0007669"/>
    <property type="project" value="InterPro"/>
</dbReference>
<dbReference type="GO" id="GO:0032259">
    <property type="term" value="P:methylation"/>
    <property type="evidence" value="ECO:0007669"/>
    <property type="project" value="UniProtKB-KW"/>
</dbReference>
<dbReference type="Proteomes" id="UP000252733">
    <property type="component" value="Unassembled WGS sequence"/>
</dbReference>
<dbReference type="Gene3D" id="3.40.50.150">
    <property type="entry name" value="Vaccinia Virus protein VP39"/>
    <property type="match status" value="1"/>
</dbReference>
<dbReference type="InterPro" id="IPR002941">
    <property type="entry name" value="DNA_methylase_N4/N6"/>
</dbReference>
<dbReference type="GO" id="GO:0003677">
    <property type="term" value="F:DNA binding"/>
    <property type="evidence" value="ECO:0007669"/>
    <property type="project" value="InterPro"/>
</dbReference>